<evidence type="ECO:0000256" key="3">
    <source>
        <dbReference type="ARBA" id="ARBA00022490"/>
    </source>
</evidence>
<protein>
    <recommendedName>
        <fullName evidence="6">Flagellar secretion chaperone FliS</fullName>
    </recommendedName>
</protein>
<dbReference type="PANTHER" id="PTHR34773:SF1">
    <property type="entry name" value="FLAGELLAR SECRETION CHAPERONE FLIS"/>
    <property type="match status" value="1"/>
</dbReference>
<keyword evidence="3 6" id="KW-0963">Cytoplasm</keyword>
<sequence>MYAMRKEINSYRESGQLAEVLDADPHRLIQMLLDATLESIAVASGAMKASNYKLKGEQLGRAISIINNLAAILDYEKGGDLAAQLGSLYDYMIRRLLEGSAANDVEALAEVARLMREIKSGWDAVPEQLRLMGKSTAAPAT</sequence>
<dbReference type="InterPro" id="IPR036584">
    <property type="entry name" value="FliS_sf"/>
</dbReference>
<keyword evidence="7" id="KW-0966">Cell projection</keyword>
<evidence type="ECO:0000313" key="7">
    <source>
        <dbReference type="EMBL" id="WPL18570.1"/>
    </source>
</evidence>
<dbReference type="NCBIfam" id="TIGR00208">
    <property type="entry name" value="fliS"/>
    <property type="match status" value="1"/>
</dbReference>
<keyword evidence="7" id="KW-0969">Cilium</keyword>
<dbReference type="PANTHER" id="PTHR34773">
    <property type="entry name" value="FLAGELLAR SECRETION CHAPERONE FLIS"/>
    <property type="match status" value="1"/>
</dbReference>
<gene>
    <name evidence="7" type="primary">fliS</name>
    <name evidence="7" type="ORF">Thiowin_03644</name>
</gene>
<evidence type="ECO:0000256" key="2">
    <source>
        <dbReference type="ARBA" id="ARBA00008787"/>
    </source>
</evidence>
<comment type="similarity">
    <text evidence="2 6">Belongs to the FliS family.</text>
</comment>
<dbReference type="SUPFAM" id="SSF101116">
    <property type="entry name" value="Flagellar export chaperone FliS"/>
    <property type="match status" value="1"/>
</dbReference>
<keyword evidence="4 6" id="KW-1005">Bacterial flagellum biogenesis</keyword>
<evidence type="ECO:0000256" key="5">
    <source>
        <dbReference type="ARBA" id="ARBA00023186"/>
    </source>
</evidence>
<dbReference type="Gene3D" id="1.20.120.340">
    <property type="entry name" value="Flagellar protein FliS"/>
    <property type="match status" value="1"/>
</dbReference>
<evidence type="ECO:0000256" key="4">
    <source>
        <dbReference type="ARBA" id="ARBA00022795"/>
    </source>
</evidence>
<reference evidence="7 8" key="1">
    <citation type="journal article" date="2023" name="Microorganisms">
        <title>Thiorhodovibrio frisius and Trv. litoralis spp. nov., Two Novel Members from a Clade of Fastidious Purple Sulfur Bacteria That Exhibit Unique Red-Shifted Light-Harvesting Capabilities.</title>
        <authorList>
            <person name="Methner A."/>
            <person name="Kuzyk S.B."/>
            <person name="Petersen J."/>
            <person name="Bauer S."/>
            <person name="Brinkmann H."/>
            <person name="Sichau K."/>
            <person name="Wanner G."/>
            <person name="Wolf J."/>
            <person name="Neumann-Schaal M."/>
            <person name="Henke P."/>
            <person name="Tank M."/>
            <person name="Sproer C."/>
            <person name="Bunk B."/>
            <person name="Overmann J."/>
        </authorList>
    </citation>
    <scope>NUCLEOTIDE SEQUENCE [LARGE SCALE GENOMIC DNA]</scope>
    <source>
        <strain evidence="7 8">DSM 6702</strain>
    </source>
</reference>
<dbReference type="Proteomes" id="UP001432180">
    <property type="component" value="Chromosome"/>
</dbReference>
<organism evidence="7 8">
    <name type="scientific">Thiorhodovibrio winogradskyi</name>
    <dbReference type="NCBI Taxonomy" id="77007"/>
    <lineage>
        <taxon>Bacteria</taxon>
        <taxon>Pseudomonadati</taxon>
        <taxon>Pseudomonadota</taxon>
        <taxon>Gammaproteobacteria</taxon>
        <taxon>Chromatiales</taxon>
        <taxon>Chromatiaceae</taxon>
        <taxon>Thiorhodovibrio</taxon>
    </lineage>
</organism>
<comment type="subcellular location">
    <subcellularLocation>
        <location evidence="1 6">Cytoplasm</location>
        <location evidence="1 6">Cytosol</location>
    </subcellularLocation>
</comment>
<dbReference type="RefSeq" id="WP_328984324.1">
    <property type="nucleotide sequence ID" value="NZ_CP121472.1"/>
</dbReference>
<keyword evidence="5" id="KW-0143">Chaperone</keyword>
<dbReference type="PIRSF" id="PIRSF039090">
    <property type="entry name" value="Flis"/>
    <property type="match status" value="1"/>
</dbReference>
<name>A0ABZ0SDC0_9GAMM</name>
<dbReference type="CDD" id="cd16098">
    <property type="entry name" value="FliS"/>
    <property type="match status" value="1"/>
</dbReference>
<dbReference type="Pfam" id="PF02561">
    <property type="entry name" value="FliS"/>
    <property type="match status" value="1"/>
</dbReference>
<accession>A0ABZ0SDC0</accession>
<proteinExistence type="inferred from homology"/>
<keyword evidence="8" id="KW-1185">Reference proteome</keyword>
<evidence type="ECO:0000256" key="6">
    <source>
        <dbReference type="PIRNR" id="PIRNR039090"/>
    </source>
</evidence>
<dbReference type="InterPro" id="IPR003713">
    <property type="entry name" value="FliS"/>
</dbReference>
<keyword evidence="7" id="KW-0282">Flagellum</keyword>
<dbReference type="EMBL" id="CP121472">
    <property type="protein sequence ID" value="WPL18570.1"/>
    <property type="molecule type" value="Genomic_DNA"/>
</dbReference>
<evidence type="ECO:0000256" key="1">
    <source>
        <dbReference type="ARBA" id="ARBA00004514"/>
    </source>
</evidence>
<evidence type="ECO:0000313" key="8">
    <source>
        <dbReference type="Proteomes" id="UP001432180"/>
    </source>
</evidence>